<keyword evidence="4" id="KW-0969">Cilium</keyword>
<dbReference type="InterPro" id="IPR036679">
    <property type="entry name" value="FlgN-like_sf"/>
</dbReference>
<gene>
    <name evidence="4" type="ORF">TW77_03025</name>
</gene>
<name>A0A0F4QXC6_9GAMM</name>
<evidence type="ECO:0000313" key="5">
    <source>
        <dbReference type="Proteomes" id="UP000033452"/>
    </source>
</evidence>
<dbReference type="SUPFAM" id="SSF140566">
    <property type="entry name" value="FlgN-like"/>
    <property type="match status" value="1"/>
</dbReference>
<dbReference type="AlphaFoldDB" id="A0A0F4QXC6"/>
<reference evidence="4 5" key="1">
    <citation type="journal article" date="2015" name="BMC Genomics">
        <title>Genome mining reveals unlocked bioactive potential of marine Gram-negative bacteria.</title>
        <authorList>
            <person name="Machado H."/>
            <person name="Sonnenschein E.C."/>
            <person name="Melchiorsen J."/>
            <person name="Gram L."/>
        </authorList>
    </citation>
    <scope>NUCLEOTIDE SEQUENCE [LARGE SCALE GENOMIC DNA]</scope>
    <source>
        <strain evidence="4 5">S2471</strain>
    </source>
</reference>
<dbReference type="EMBL" id="JXYA01000005">
    <property type="protein sequence ID" value="KJZ12348.1"/>
    <property type="molecule type" value="Genomic_DNA"/>
</dbReference>
<organism evidence="4 5">
    <name type="scientific">Pseudoalteromonas rubra</name>
    <dbReference type="NCBI Taxonomy" id="43658"/>
    <lineage>
        <taxon>Bacteria</taxon>
        <taxon>Pseudomonadati</taxon>
        <taxon>Pseudomonadota</taxon>
        <taxon>Gammaproteobacteria</taxon>
        <taxon>Alteromonadales</taxon>
        <taxon>Pseudoalteromonadaceae</taxon>
        <taxon>Pseudoalteromonas</taxon>
    </lineage>
</organism>
<evidence type="ECO:0000313" key="4">
    <source>
        <dbReference type="EMBL" id="KJZ12348.1"/>
    </source>
</evidence>
<accession>A0A0F4QXC6</accession>
<dbReference type="Gene3D" id="1.20.58.300">
    <property type="entry name" value="FlgN-like"/>
    <property type="match status" value="1"/>
</dbReference>
<evidence type="ECO:0000256" key="3">
    <source>
        <dbReference type="ARBA" id="ARBA00022795"/>
    </source>
</evidence>
<dbReference type="OrthoDB" id="6313931at2"/>
<dbReference type="Pfam" id="PF05130">
    <property type="entry name" value="FlgN"/>
    <property type="match status" value="1"/>
</dbReference>
<evidence type="ECO:0000256" key="1">
    <source>
        <dbReference type="ARBA" id="ARBA00002397"/>
    </source>
</evidence>
<keyword evidence="5" id="KW-1185">Reference proteome</keyword>
<comment type="function">
    <text evidence="1">Required for the efficient initiation of filament assembly.</text>
</comment>
<keyword evidence="4" id="KW-0966">Cell projection</keyword>
<keyword evidence="4" id="KW-0282">Flagellum</keyword>
<keyword evidence="3" id="KW-1005">Bacterial flagellum biogenesis</keyword>
<dbReference type="GO" id="GO:0044780">
    <property type="term" value="P:bacterial-type flagellum assembly"/>
    <property type="evidence" value="ECO:0007669"/>
    <property type="project" value="InterPro"/>
</dbReference>
<dbReference type="PATRIC" id="fig|43658.5.peg.631"/>
<dbReference type="RefSeq" id="WP_046003497.1">
    <property type="nucleotide sequence ID" value="NZ_JXYA01000005.1"/>
</dbReference>
<sequence length="142" mass="15764">MDDQTALCAHQLTAQINLLEALTQLLDDELDALASRNGDNLKEIARTKLTTLNQLQKLDKDLSKYPQATFSHEEITPLTEQVKDLLYRCKKQNDVNAQAAHQAQLTVRELKDILIGAPTSMTYGQDGSVVSNMGELVKNLKA</sequence>
<dbReference type="Proteomes" id="UP000033452">
    <property type="component" value="Unassembled WGS sequence"/>
</dbReference>
<comment type="similarity">
    <text evidence="2">Belongs to the FlgN family.</text>
</comment>
<protein>
    <submittedName>
        <fullName evidence="4">Flagellar biogenesis protein</fullName>
    </submittedName>
</protein>
<comment type="caution">
    <text evidence="4">The sequence shown here is derived from an EMBL/GenBank/DDBJ whole genome shotgun (WGS) entry which is preliminary data.</text>
</comment>
<evidence type="ECO:0000256" key="2">
    <source>
        <dbReference type="ARBA" id="ARBA00007703"/>
    </source>
</evidence>
<proteinExistence type="inferred from homology"/>
<dbReference type="InterPro" id="IPR007809">
    <property type="entry name" value="FlgN-like"/>
</dbReference>